<evidence type="ECO:0000313" key="1">
    <source>
        <dbReference type="EMBL" id="AYV85540.1"/>
    </source>
</evidence>
<organism evidence="1">
    <name type="scientific">Satyrvirus sp</name>
    <dbReference type="NCBI Taxonomy" id="2487771"/>
    <lineage>
        <taxon>Viruses</taxon>
        <taxon>Varidnaviria</taxon>
        <taxon>Bamfordvirae</taxon>
        <taxon>Nucleocytoviricota</taxon>
        <taxon>Megaviricetes</taxon>
        <taxon>Imitervirales</taxon>
        <taxon>Mimiviridae</taxon>
        <taxon>Megamimivirinae</taxon>
    </lineage>
</organism>
<gene>
    <name evidence="1" type="ORF">Satyrvirus22_4</name>
</gene>
<sequence length="160" mass="18631">METSSVDNKPIFSCSILTYDNLSNFDPDAYFKEYHHHEAYDPTKEYQHQLYQMDYGKGMHTYENKLYTIAHTVRGANISDQNYVIAEERLSEEDIKMLLPYCQCAYHTKSSFNPLKALTCQCCVGCIDSFFPQQYVINKTRDFIEKHKENSCSTSQCAII</sequence>
<name>A0A3G5AED1_9VIRU</name>
<protein>
    <submittedName>
        <fullName evidence="1">Uncharacterized protein</fullName>
    </submittedName>
</protein>
<reference evidence="1" key="1">
    <citation type="submission" date="2018-10" db="EMBL/GenBank/DDBJ databases">
        <title>Hidden diversity of soil giant viruses.</title>
        <authorList>
            <person name="Schulz F."/>
            <person name="Alteio L."/>
            <person name="Goudeau D."/>
            <person name="Ryan E.M."/>
            <person name="Malmstrom R.R."/>
            <person name="Blanchard J."/>
            <person name="Woyke T."/>
        </authorList>
    </citation>
    <scope>NUCLEOTIDE SEQUENCE</scope>
    <source>
        <strain evidence="1">SAV1</strain>
    </source>
</reference>
<proteinExistence type="predicted"/>
<dbReference type="EMBL" id="MK072458">
    <property type="protein sequence ID" value="AYV85540.1"/>
    <property type="molecule type" value="Genomic_DNA"/>
</dbReference>
<accession>A0A3G5AED1</accession>